<proteinExistence type="predicted"/>
<feature type="compositionally biased region" description="Basic and acidic residues" evidence="1">
    <location>
        <begin position="34"/>
        <end position="46"/>
    </location>
</feature>
<dbReference type="AlphaFoldDB" id="A0AA36FRW2"/>
<feature type="compositionally biased region" description="Polar residues" evidence="1">
    <location>
        <begin position="60"/>
        <end position="73"/>
    </location>
</feature>
<gene>
    <name evidence="3" type="ORF">MSPICULIGERA_LOCUS3776</name>
</gene>
<evidence type="ECO:0000256" key="2">
    <source>
        <dbReference type="SAM" id="SignalP"/>
    </source>
</evidence>
<dbReference type="EMBL" id="CATQJA010000975">
    <property type="protein sequence ID" value="CAJ0565118.1"/>
    <property type="molecule type" value="Genomic_DNA"/>
</dbReference>
<keyword evidence="4" id="KW-1185">Reference proteome</keyword>
<keyword evidence="2" id="KW-0732">Signal</keyword>
<evidence type="ECO:0008006" key="5">
    <source>
        <dbReference type="Google" id="ProtNLM"/>
    </source>
</evidence>
<comment type="caution">
    <text evidence="3">The sequence shown here is derived from an EMBL/GenBank/DDBJ whole genome shotgun (WGS) entry which is preliminary data.</text>
</comment>
<feature type="chain" id="PRO_5041461736" description="Secreted protein" evidence="2">
    <location>
        <begin position="20"/>
        <end position="99"/>
    </location>
</feature>
<evidence type="ECO:0000256" key="1">
    <source>
        <dbReference type="SAM" id="MobiDB-lite"/>
    </source>
</evidence>
<evidence type="ECO:0000313" key="3">
    <source>
        <dbReference type="EMBL" id="CAJ0565118.1"/>
    </source>
</evidence>
<feature type="non-terminal residue" evidence="3">
    <location>
        <position position="1"/>
    </location>
</feature>
<organism evidence="3 4">
    <name type="scientific">Mesorhabditis spiculigera</name>
    <dbReference type="NCBI Taxonomy" id="96644"/>
    <lineage>
        <taxon>Eukaryota</taxon>
        <taxon>Metazoa</taxon>
        <taxon>Ecdysozoa</taxon>
        <taxon>Nematoda</taxon>
        <taxon>Chromadorea</taxon>
        <taxon>Rhabditida</taxon>
        <taxon>Rhabditina</taxon>
        <taxon>Rhabditomorpha</taxon>
        <taxon>Rhabditoidea</taxon>
        <taxon>Rhabditidae</taxon>
        <taxon>Mesorhabditinae</taxon>
        <taxon>Mesorhabditis</taxon>
    </lineage>
</organism>
<accession>A0AA36FRW2</accession>
<sequence>MLGHLLLYVALQFLSSIAALLFSGPDNAELIPWNKEHGRVSKEQTGKKTKSPAASRANRQHLSPKQVTQQESKYSPVVPSDSGRGRDGNSNPEQPPKQH</sequence>
<feature type="signal peptide" evidence="2">
    <location>
        <begin position="1"/>
        <end position="19"/>
    </location>
</feature>
<name>A0AA36FRW2_9BILA</name>
<evidence type="ECO:0000313" key="4">
    <source>
        <dbReference type="Proteomes" id="UP001177023"/>
    </source>
</evidence>
<reference evidence="3" key="1">
    <citation type="submission" date="2023-06" db="EMBL/GenBank/DDBJ databases">
        <authorList>
            <person name="Delattre M."/>
        </authorList>
    </citation>
    <scope>NUCLEOTIDE SEQUENCE</scope>
    <source>
        <strain evidence="3">AF72</strain>
    </source>
</reference>
<dbReference type="Proteomes" id="UP001177023">
    <property type="component" value="Unassembled WGS sequence"/>
</dbReference>
<protein>
    <recommendedName>
        <fullName evidence="5">Secreted protein</fullName>
    </recommendedName>
</protein>
<feature type="region of interest" description="Disordered" evidence="1">
    <location>
        <begin position="28"/>
        <end position="99"/>
    </location>
</feature>